<dbReference type="GO" id="GO:0004553">
    <property type="term" value="F:hydrolase activity, hydrolyzing O-glycosyl compounds"/>
    <property type="evidence" value="ECO:0007669"/>
    <property type="project" value="TreeGrafter"/>
</dbReference>
<dbReference type="CDD" id="cd07430">
    <property type="entry name" value="GH15_N"/>
    <property type="match status" value="1"/>
</dbReference>
<gene>
    <name evidence="3" type="ORF">Oscil6304_2434</name>
</gene>
<dbReference type="Gene3D" id="2.70.98.10">
    <property type="match status" value="1"/>
</dbReference>
<dbReference type="InterPro" id="IPR014718">
    <property type="entry name" value="GH-type_carb-bd"/>
</dbReference>
<dbReference type="Gene3D" id="1.50.10.10">
    <property type="match status" value="1"/>
</dbReference>
<dbReference type="KEGG" id="oac:Oscil6304_2434"/>
<evidence type="ECO:0000313" key="4">
    <source>
        <dbReference type="Proteomes" id="UP000010367"/>
    </source>
</evidence>
<dbReference type="SUPFAM" id="SSF48208">
    <property type="entry name" value="Six-hairpin glycosidases"/>
    <property type="match status" value="1"/>
</dbReference>
<evidence type="ECO:0000259" key="1">
    <source>
        <dbReference type="Pfam" id="PF00723"/>
    </source>
</evidence>
<dbReference type="InterPro" id="IPR011013">
    <property type="entry name" value="Gal_mutarotase_sf_dom"/>
</dbReference>
<dbReference type="InParanoid" id="K9TGQ5"/>
<feature type="domain" description="GH15-like" evidence="1">
    <location>
        <begin position="297"/>
        <end position="681"/>
    </location>
</feature>
<dbReference type="AlphaFoldDB" id="K9TGQ5"/>
<dbReference type="eggNOG" id="COG3387">
    <property type="taxonomic scope" value="Bacteria"/>
</dbReference>
<dbReference type="InterPro" id="IPR012341">
    <property type="entry name" value="6hp_glycosidase-like_sf"/>
</dbReference>
<dbReference type="PATRIC" id="fig|56110.3.peg.2900"/>
<dbReference type="PANTHER" id="PTHR31616:SF0">
    <property type="entry name" value="GLUCAN 1,4-ALPHA-GLUCOSIDASE"/>
    <property type="match status" value="1"/>
</dbReference>
<organism evidence="3 4">
    <name type="scientific">Oscillatoria acuminata PCC 6304</name>
    <dbReference type="NCBI Taxonomy" id="56110"/>
    <lineage>
        <taxon>Bacteria</taxon>
        <taxon>Bacillati</taxon>
        <taxon>Cyanobacteriota</taxon>
        <taxon>Cyanophyceae</taxon>
        <taxon>Oscillatoriophycideae</taxon>
        <taxon>Oscillatoriales</taxon>
        <taxon>Oscillatoriaceae</taxon>
        <taxon>Oscillatoria</taxon>
    </lineage>
</organism>
<dbReference type="Proteomes" id="UP000010367">
    <property type="component" value="Chromosome"/>
</dbReference>
<dbReference type="EMBL" id="CP003607">
    <property type="protein sequence ID" value="AFY82057.1"/>
    <property type="molecule type" value="Genomic_DNA"/>
</dbReference>
<dbReference type="GO" id="GO:0016757">
    <property type="term" value="F:glycosyltransferase activity"/>
    <property type="evidence" value="ECO:0007669"/>
    <property type="project" value="UniProtKB-ARBA"/>
</dbReference>
<accession>K9TGQ5</accession>
<dbReference type="InterPro" id="IPR008928">
    <property type="entry name" value="6-hairpin_glycosidase_sf"/>
</dbReference>
<dbReference type="InterPro" id="IPR015220">
    <property type="entry name" value="Glucodextranase_N"/>
</dbReference>
<evidence type="ECO:0000313" key="3">
    <source>
        <dbReference type="EMBL" id="AFY82057.1"/>
    </source>
</evidence>
<reference evidence="3 4" key="1">
    <citation type="submission" date="2012-06" db="EMBL/GenBank/DDBJ databases">
        <title>Finished chromosome of genome of Oscillatoria acuminata PCC 6304.</title>
        <authorList>
            <consortium name="US DOE Joint Genome Institute"/>
            <person name="Gugger M."/>
            <person name="Coursin T."/>
            <person name="Rippka R."/>
            <person name="Tandeau De Marsac N."/>
            <person name="Huntemann M."/>
            <person name="Wei C.-L."/>
            <person name="Han J."/>
            <person name="Detter J.C."/>
            <person name="Han C."/>
            <person name="Tapia R."/>
            <person name="Davenport K."/>
            <person name="Daligault H."/>
            <person name="Erkkila T."/>
            <person name="Gu W."/>
            <person name="Munk A.C.C."/>
            <person name="Teshima H."/>
            <person name="Xu Y."/>
            <person name="Chain P."/>
            <person name="Chen A."/>
            <person name="Krypides N."/>
            <person name="Mavromatis K."/>
            <person name="Markowitz V."/>
            <person name="Szeto E."/>
            <person name="Ivanova N."/>
            <person name="Mikhailova N."/>
            <person name="Ovchinnikova G."/>
            <person name="Pagani I."/>
            <person name="Pati A."/>
            <person name="Goodwin L."/>
            <person name="Peters L."/>
            <person name="Pitluck S."/>
            <person name="Woyke T."/>
            <person name="Kerfeld C."/>
        </authorList>
    </citation>
    <scope>NUCLEOTIDE SEQUENCE [LARGE SCALE GENOMIC DNA]</scope>
    <source>
        <strain evidence="3 4">PCC 6304</strain>
    </source>
</reference>
<dbReference type="SUPFAM" id="SSF74650">
    <property type="entry name" value="Galactose mutarotase-like"/>
    <property type="match status" value="1"/>
</dbReference>
<keyword evidence="3" id="KW-0378">Hydrolase</keyword>
<dbReference type="STRING" id="56110.Oscil6304_2434"/>
<name>K9TGQ5_9CYAN</name>
<dbReference type="Pfam" id="PF09137">
    <property type="entry name" value="Glucodextran_N"/>
    <property type="match status" value="1"/>
</dbReference>
<dbReference type="RefSeq" id="WP_015148699.1">
    <property type="nucleotide sequence ID" value="NC_019693.1"/>
</dbReference>
<keyword evidence="4" id="KW-1185">Reference proteome</keyword>
<dbReference type="GO" id="GO:0005975">
    <property type="term" value="P:carbohydrate metabolic process"/>
    <property type="evidence" value="ECO:0007669"/>
    <property type="project" value="InterPro"/>
</dbReference>
<dbReference type="Pfam" id="PF00723">
    <property type="entry name" value="Glyco_hydro_15"/>
    <property type="match status" value="1"/>
</dbReference>
<protein>
    <submittedName>
        <fullName evidence="3">Glycosyl hydrolase, glucoamylase</fullName>
    </submittedName>
</protein>
<dbReference type="GO" id="GO:0030246">
    <property type="term" value="F:carbohydrate binding"/>
    <property type="evidence" value="ECO:0007669"/>
    <property type="project" value="InterPro"/>
</dbReference>
<sequence>MTTIYNNKPAFGKPGLKPHWTMGNKDGVGTAHALSTRLWFSLSQGVVTEVYYPTIDSPQIRELQYAIGDGKTFILQEKDHIQAKIERLAPHVLGYQLTNADPEGRYQIHKEIITDATFPCLLQQTKITGDRGAIEQLKLYVFCSPHLGSSGWENDAAIVEAAGWKILTAKKDGVWLAMVATVPFTRLSCGYIGESDGWTDLEQNYQMDWEFDSAEAGNVALTGEIALKGVEEFILGVAFGDCCHDAITTLLLALDIPYSEHRERYIEQWNQINETAIPLESGSGDGGSLYDSSFSLLLAHEDKTYPGATIASLSIPWGQAKSYDEQGAYHLVWPRDMVNTVTGLLAAGHFSTALEALIYLSVSQCTDGGFAQNFWLNGDPHWTGSQLDQVSFPITLAWRMHQHKALRNFDPYPMVLKAARYMIDRGPATEQERWEENYGYSPSTLASNIAALICAGALARENGDDAIAEFLEEYADFLEAHLEPWTVTNQGTLVPEIPRHYIRINPVKGDDPHGDEDLHGKLVAIANRPSDKPSKFPASEIVDAGFLELVRYGIRSPDDPLIVNSLKVVDAMLKVDTPYGPCWHRYNHDGFGQREDGGPFKSEGKGRAWPILTGERGHYELAAGRDVKPYLQAMEGFASSTGLLPEQIWDEEDRPELGLYLGKTTGAAMPLAWAHSEYIKLLRSLRDGQVFDFIPEVADRYLHGGKPQHPQMEMWKFNRQISKVKAGSTLRILAITPFQLHWSPDGGEMQNQSDSQSSGIGIEFVDLAIQPEEATRINFTFFWPECDKWEDKTYQVEVMN</sequence>
<proteinExistence type="predicted"/>
<dbReference type="HOGENOM" id="CLU_010471_0_0_3"/>
<evidence type="ECO:0000259" key="2">
    <source>
        <dbReference type="Pfam" id="PF09137"/>
    </source>
</evidence>
<dbReference type="PANTHER" id="PTHR31616">
    <property type="entry name" value="TREHALASE"/>
    <property type="match status" value="1"/>
</dbReference>
<dbReference type="OrthoDB" id="3902805at2"/>
<feature type="domain" description="Glucodextranase N-terminal" evidence="2">
    <location>
        <begin position="10"/>
        <end position="271"/>
    </location>
</feature>
<dbReference type="InterPro" id="IPR011613">
    <property type="entry name" value="GH15-like"/>
</dbReference>